<organism evidence="2 3">
    <name type="scientific">Taxus chinensis</name>
    <name type="common">Chinese yew</name>
    <name type="synonym">Taxus wallichiana var. chinensis</name>
    <dbReference type="NCBI Taxonomy" id="29808"/>
    <lineage>
        <taxon>Eukaryota</taxon>
        <taxon>Viridiplantae</taxon>
        <taxon>Streptophyta</taxon>
        <taxon>Embryophyta</taxon>
        <taxon>Tracheophyta</taxon>
        <taxon>Spermatophyta</taxon>
        <taxon>Pinopsida</taxon>
        <taxon>Pinidae</taxon>
        <taxon>Conifers II</taxon>
        <taxon>Cupressales</taxon>
        <taxon>Taxaceae</taxon>
        <taxon>Taxus</taxon>
    </lineage>
</organism>
<protein>
    <submittedName>
        <fullName evidence="2">Uncharacterized protein</fullName>
    </submittedName>
</protein>
<name>A0AA38FPN0_TAXCH</name>
<evidence type="ECO:0000313" key="3">
    <source>
        <dbReference type="Proteomes" id="UP000824469"/>
    </source>
</evidence>
<evidence type="ECO:0000313" key="2">
    <source>
        <dbReference type="EMBL" id="KAH9307947.1"/>
    </source>
</evidence>
<dbReference type="EMBL" id="JAHRHJ020000007">
    <property type="protein sequence ID" value="KAH9307947.1"/>
    <property type="molecule type" value="Genomic_DNA"/>
</dbReference>
<dbReference type="AlphaFoldDB" id="A0AA38FPN0"/>
<keyword evidence="3" id="KW-1185">Reference proteome</keyword>
<accession>A0AA38FPN0</accession>
<keyword evidence="1" id="KW-0472">Membrane</keyword>
<proteinExistence type="predicted"/>
<evidence type="ECO:0000256" key="1">
    <source>
        <dbReference type="SAM" id="Phobius"/>
    </source>
</evidence>
<feature type="non-terminal residue" evidence="2">
    <location>
        <position position="1"/>
    </location>
</feature>
<keyword evidence="1" id="KW-0812">Transmembrane</keyword>
<reference evidence="2 3" key="1">
    <citation type="journal article" date="2021" name="Nat. Plants">
        <title>The Taxus genome provides insights into paclitaxel biosynthesis.</title>
        <authorList>
            <person name="Xiong X."/>
            <person name="Gou J."/>
            <person name="Liao Q."/>
            <person name="Li Y."/>
            <person name="Zhou Q."/>
            <person name="Bi G."/>
            <person name="Li C."/>
            <person name="Du R."/>
            <person name="Wang X."/>
            <person name="Sun T."/>
            <person name="Guo L."/>
            <person name="Liang H."/>
            <person name="Lu P."/>
            <person name="Wu Y."/>
            <person name="Zhang Z."/>
            <person name="Ro D.K."/>
            <person name="Shang Y."/>
            <person name="Huang S."/>
            <person name="Yan J."/>
        </authorList>
    </citation>
    <scope>NUCLEOTIDE SEQUENCE [LARGE SCALE GENOMIC DNA]</scope>
    <source>
        <strain evidence="2">Ta-2019</strain>
    </source>
</reference>
<keyword evidence="1" id="KW-1133">Transmembrane helix</keyword>
<sequence>YDMTSVYCAGFRALAWIRFLDQAIRVIQASPILEQNPSKAYYGALFSPLLWPSLILISIKPAMLS</sequence>
<comment type="caution">
    <text evidence="2">The sequence shown here is derived from an EMBL/GenBank/DDBJ whole genome shotgun (WGS) entry which is preliminary data.</text>
</comment>
<dbReference type="Proteomes" id="UP000824469">
    <property type="component" value="Unassembled WGS sequence"/>
</dbReference>
<gene>
    <name evidence="2" type="ORF">KI387_035858</name>
</gene>
<feature type="non-terminal residue" evidence="2">
    <location>
        <position position="65"/>
    </location>
</feature>
<feature type="transmembrane region" description="Helical" evidence="1">
    <location>
        <begin position="40"/>
        <end position="59"/>
    </location>
</feature>